<dbReference type="InterPro" id="IPR018060">
    <property type="entry name" value="HTH_AraC"/>
</dbReference>
<gene>
    <name evidence="5" type="ORF">HNP48_005607</name>
</gene>
<dbReference type="PANTHER" id="PTHR46796">
    <property type="entry name" value="HTH-TYPE TRANSCRIPTIONAL ACTIVATOR RHAS-RELATED"/>
    <property type="match status" value="1"/>
</dbReference>
<proteinExistence type="predicted"/>
<dbReference type="PRINTS" id="PR00032">
    <property type="entry name" value="HTHARAC"/>
</dbReference>
<protein>
    <submittedName>
        <fullName evidence="5">AraC-like DNA-binding protein</fullName>
    </submittedName>
</protein>
<dbReference type="PROSITE" id="PS01124">
    <property type="entry name" value="HTH_ARAC_FAMILY_2"/>
    <property type="match status" value="1"/>
</dbReference>
<dbReference type="PROSITE" id="PS00041">
    <property type="entry name" value="HTH_ARAC_FAMILY_1"/>
    <property type="match status" value="1"/>
</dbReference>
<organism evidence="5 6">
    <name type="scientific">Acidovorax soli</name>
    <dbReference type="NCBI Taxonomy" id="592050"/>
    <lineage>
        <taxon>Bacteria</taxon>
        <taxon>Pseudomonadati</taxon>
        <taxon>Pseudomonadota</taxon>
        <taxon>Betaproteobacteria</taxon>
        <taxon>Burkholderiales</taxon>
        <taxon>Comamonadaceae</taxon>
        <taxon>Acidovorax</taxon>
    </lineage>
</organism>
<dbReference type="EMBL" id="JACHLK010000015">
    <property type="protein sequence ID" value="MBB6562890.1"/>
    <property type="molecule type" value="Genomic_DNA"/>
</dbReference>
<dbReference type="InterPro" id="IPR035418">
    <property type="entry name" value="AraC-bd_2"/>
</dbReference>
<keyword evidence="3" id="KW-0804">Transcription</keyword>
<dbReference type="GO" id="GO:0003700">
    <property type="term" value="F:DNA-binding transcription factor activity"/>
    <property type="evidence" value="ECO:0007669"/>
    <property type="project" value="InterPro"/>
</dbReference>
<keyword evidence="2 5" id="KW-0238">DNA-binding</keyword>
<dbReference type="InterPro" id="IPR050204">
    <property type="entry name" value="AraC_XylS_family_regulators"/>
</dbReference>
<evidence type="ECO:0000313" key="5">
    <source>
        <dbReference type="EMBL" id="MBB6562890.1"/>
    </source>
</evidence>
<evidence type="ECO:0000256" key="3">
    <source>
        <dbReference type="ARBA" id="ARBA00023163"/>
    </source>
</evidence>
<dbReference type="GO" id="GO:0043565">
    <property type="term" value="F:sequence-specific DNA binding"/>
    <property type="evidence" value="ECO:0007669"/>
    <property type="project" value="InterPro"/>
</dbReference>
<keyword evidence="6" id="KW-1185">Reference proteome</keyword>
<dbReference type="PANTHER" id="PTHR46796:SF6">
    <property type="entry name" value="ARAC SUBFAMILY"/>
    <property type="match status" value="1"/>
</dbReference>
<evidence type="ECO:0000259" key="4">
    <source>
        <dbReference type="PROSITE" id="PS01124"/>
    </source>
</evidence>
<evidence type="ECO:0000313" key="6">
    <source>
        <dbReference type="Proteomes" id="UP000575083"/>
    </source>
</evidence>
<dbReference type="InterPro" id="IPR020449">
    <property type="entry name" value="Tscrpt_reg_AraC-type_HTH"/>
</dbReference>
<dbReference type="RefSeq" id="WP_184863341.1">
    <property type="nucleotide sequence ID" value="NZ_JACHLK010000015.1"/>
</dbReference>
<dbReference type="Pfam" id="PF14525">
    <property type="entry name" value="AraC_binding_2"/>
    <property type="match status" value="1"/>
</dbReference>
<feature type="domain" description="HTH araC/xylS-type" evidence="4">
    <location>
        <begin position="213"/>
        <end position="314"/>
    </location>
</feature>
<dbReference type="AlphaFoldDB" id="A0A7X0UCR3"/>
<dbReference type="SMART" id="SM00342">
    <property type="entry name" value="HTH_ARAC"/>
    <property type="match status" value="1"/>
</dbReference>
<accession>A0A7X0UCR3</accession>
<name>A0A7X0UCR3_9BURK</name>
<reference evidence="5 6" key="1">
    <citation type="submission" date="2020-08" db="EMBL/GenBank/DDBJ databases">
        <title>Functional genomics of gut bacteria from endangered species of beetles.</title>
        <authorList>
            <person name="Carlos-Shanley C."/>
        </authorList>
    </citation>
    <scope>NUCLEOTIDE SEQUENCE [LARGE SCALE GENOMIC DNA]</scope>
    <source>
        <strain evidence="5 6">S00198</strain>
    </source>
</reference>
<dbReference type="InterPro" id="IPR018062">
    <property type="entry name" value="HTH_AraC-typ_CS"/>
</dbReference>
<sequence length="319" mass="36121">MNHLRVNTFHTAASDRAEHWAEINRCHFGGLSVEAMETGLLEAELSRYELGGLRLFQIEAPPHLVVRNPRHTPDALDDCYKLVLQLQGHARIEQRHRVFDLHAGDWSLYDPRVPYSIGNFERTRLLAIQIPRELLRGFKVPELHTCEARDSAQLGLSAVLGGFLRSLSEQLASLPDEAAPALSETVLSLLGYTLLSEQHQGRVHATLPGVMKLRVQQYVQAHLGEDDLSIDSIAEAMRCSKRYLHRVFEDEPVTLERYIWRERLARSQLLLAAPAQAERKIADIAFACGFRSNAHFCRMFKAEYGVAPSGWRGQHAHTH</sequence>
<dbReference type="InterPro" id="IPR009057">
    <property type="entry name" value="Homeodomain-like_sf"/>
</dbReference>
<dbReference type="SUPFAM" id="SSF46689">
    <property type="entry name" value="Homeodomain-like"/>
    <property type="match status" value="1"/>
</dbReference>
<dbReference type="Gene3D" id="1.10.10.60">
    <property type="entry name" value="Homeodomain-like"/>
    <property type="match status" value="1"/>
</dbReference>
<dbReference type="Pfam" id="PF12833">
    <property type="entry name" value="HTH_18"/>
    <property type="match status" value="1"/>
</dbReference>
<dbReference type="Proteomes" id="UP000575083">
    <property type="component" value="Unassembled WGS sequence"/>
</dbReference>
<evidence type="ECO:0000256" key="1">
    <source>
        <dbReference type="ARBA" id="ARBA00023015"/>
    </source>
</evidence>
<evidence type="ECO:0000256" key="2">
    <source>
        <dbReference type="ARBA" id="ARBA00023125"/>
    </source>
</evidence>
<keyword evidence="1" id="KW-0805">Transcription regulation</keyword>
<comment type="caution">
    <text evidence="5">The sequence shown here is derived from an EMBL/GenBank/DDBJ whole genome shotgun (WGS) entry which is preliminary data.</text>
</comment>